<sequence length="66" mass="7479">MMGVLLFFGPNFTHFMYWCVTLVVITATASIKHGRRTDTMASLSCPAQRSHVTPMRVPECSVWACW</sequence>
<keyword evidence="1" id="KW-1133">Transmembrane helix</keyword>
<reference evidence="2 3" key="1">
    <citation type="submission" date="2019-05" db="EMBL/GenBank/DDBJ databases">
        <title>Another draft genome of Portunus trituberculatus and its Hox gene families provides insights of decapod evolution.</title>
        <authorList>
            <person name="Jeong J.-H."/>
            <person name="Song I."/>
            <person name="Kim S."/>
            <person name="Choi T."/>
            <person name="Kim D."/>
            <person name="Ryu S."/>
            <person name="Kim W."/>
        </authorList>
    </citation>
    <scope>NUCLEOTIDE SEQUENCE [LARGE SCALE GENOMIC DNA]</scope>
    <source>
        <tissue evidence="2">Muscle</tissue>
    </source>
</reference>
<dbReference type="AlphaFoldDB" id="A0A5B7G261"/>
<evidence type="ECO:0000313" key="2">
    <source>
        <dbReference type="EMBL" id="MPC51637.1"/>
    </source>
</evidence>
<gene>
    <name evidence="2" type="ORF">E2C01_045488</name>
</gene>
<evidence type="ECO:0000313" key="3">
    <source>
        <dbReference type="Proteomes" id="UP000324222"/>
    </source>
</evidence>
<protein>
    <submittedName>
        <fullName evidence="2">Uncharacterized protein</fullName>
    </submittedName>
</protein>
<dbReference type="Proteomes" id="UP000324222">
    <property type="component" value="Unassembled WGS sequence"/>
</dbReference>
<dbReference type="EMBL" id="VSRR010010309">
    <property type="protein sequence ID" value="MPC51637.1"/>
    <property type="molecule type" value="Genomic_DNA"/>
</dbReference>
<evidence type="ECO:0000256" key="1">
    <source>
        <dbReference type="SAM" id="Phobius"/>
    </source>
</evidence>
<keyword evidence="1" id="KW-0812">Transmembrane</keyword>
<comment type="caution">
    <text evidence="2">The sequence shown here is derived from an EMBL/GenBank/DDBJ whole genome shotgun (WGS) entry which is preliminary data.</text>
</comment>
<keyword evidence="3" id="KW-1185">Reference proteome</keyword>
<accession>A0A5B7G261</accession>
<proteinExistence type="predicted"/>
<name>A0A5B7G261_PORTR</name>
<keyword evidence="1" id="KW-0472">Membrane</keyword>
<feature type="transmembrane region" description="Helical" evidence="1">
    <location>
        <begin position="12"/>
        <end position="31"/>
    </location>
</feature>
<organism evidence="2 3">
    <name type="scientific">Portunus trituberculatus</name>
    <name type="common">Swimming crab</name>
    <name type="synonym">Neptunus trituberculatus</name>
    <dbReference type="NCBI Taxonomy" id="210409"/>
    <lineage>
        <taxon>Eukaryota</taxon>
        <taxon>Metazoa</taxon>
        <taxon>Ecdysozoa</taxon>
        <taxon>Arthropoda</taxon>
        <taxon>Crustacea</taxon>
        <taxon>Multicrustacea</taxon>
        <taxon>Malacostraca</taxon>
        <taxon>Eumalacostraca</taxon>
        <taxon>Eucarida</taxon>
        <taxon>Decapoda</taxon>
        <taxon>Pleocyemata</taxon>
        <taxon>Brachyura</taxon>
        <taxon>Eubrachyura</taxon>
        <taxon>Portunoidea</taxon>
        <taxon>Portunidae</taxon>
        <taxon>Portuninae</taxon>
        <taxon>Portunus</taxon>
    </lineage>
</organism>